<evidence type="ECO:0000313" key="3">
    <source>
        <dbReference type="RefSeq" id="XP_052126295.1"/>
    </source>
</evidence>
<gene>
    <name evidence="3" type="primary">LOC127749994</name>
</gene>
<dbReference type="RefSeq" id="XP_052126295.1">
    <property type="nucleotide sequence ID" value="XM_052270335.1"/>
</dbReference>
<organism evidence="2 3">
    <name type="scientific">Frankliniella occidentalis</name>
    <name type="common">Western flower thrips</name>
    <name type="synonym">Euthrips occidentalis</name>
    <dbReference type="NCBI Taxonomy" id="133901"/>
    <lineage>
        <taxon>Eukaryota</taxon>
        <taxon>Metazoa</taxon>
        <taxon>Ecdysozoa</taxon>
        <taxon>Arthropoda</taxon>
        <taxon>Hexapoda</taxon>
        <taxon>Insecta</taxon>
        <taxon>Pterygota</taxon>
        <taxon>Neoptera</taxon>
        <taxon>Paraneoptera</taxon>
        <taxon>Thysanoptera</taxon>
        <taxon>Terebrantia</taxon>
        <taxon>Thripoidea</taxon>
        <taxon>Thripidae</taxon>
        <taxon>Frankliniella</taxon>
    </lineage>
</organism>
<dbReference type="Proteomes" id="UP000504606">
    <property type="component" value="Unplaced"/>
</dbReference>
<name>A0A9C6U4X5_FRAOC</name>
<feature type="signal peptide" evidence="1">
    <location>
        <begin position="1"/>
        <end position="18"/>
    </location>
</feature>
<dbReference type="AlphaFoldDB" id="A0A9C6U4X5"/>
<protein>
    <submittedName>
        <fullName evidence="3">Uncharacterized protein LOC127749994</fullName>
    </submittedName>
</protein>
<keyword evidence="2" id="KW-1185">Reference proteome</keyword>
<proteinExistence type="predicted"/>
<keyword evidence="1" id="KW-0732">Signal</keyword>
<evidence type="ECO:0000313" key="2">
    <source>
        <dbReference type="Proteomes" id="UP000504606"/>
    </source>
</evidence>
<evidence type="ECO:0000256" key="1">
    <source>
        <dbReference type="SAM" id="SignalP"/>
    </source>
</evidence>
<accession>A0A9C6U4X5</accession>
<feature type="chain" id="PRO_5039291854" evidence="1">
    <location>
        <begin position="19"/>
        <end position="192"/>
    </location>
</feature>
<sequence length="192" mass="22107">MRFLLVPLVLMCQQGIHGKAIHSVAGPFVTYGERFYSCEPDNRLDLPWKWHLRGTHFNPHKPKEPQLLTGNVTGVNETIDDGCWAKVIVDIRSNNQWKANNFVCSFKRNACQALRSNIPKFFEGMFKKRADDKGACILKPRVYAVNSTPIDWTFPNIPIFPYGQYRFRLTFGRGENLYACWVAETKVVPKPE</sequence>
<reference evidence="3" key="1">
    <citation type="submission" date="2025-08" db="UniProtKB">
        <authorList>
            <consortium name="RefSeq"/>
        </authorList>
    </citation>
    <scope>IDENTIFICATION</scope>
    <source>
        <tissue evidence="3">Whole organism</tissue>
    </source>
</reference>
<dbReference type="KEGG" id="foc:127749994"/>
<dbReference type="GeneID" id="127749994"/>